<dbReference type="AlphaFoldDB" id="A0A6I1EQ51"/>
<evidence type="ECO:0000256" key="2">
    <source>
        <dbReference type="ARBA" id="ARBA00022475"/>
    </source>
</evidence>
<dbReference type="RefSeq" id="WP_152157582.1">
    <property type="nucleotide sequence ID" value="NZ_WEHX01000005.1"/>
</dbReference>
<keyword evidence="3" id="KW-0547">Nucleotide-binding</keyword>
<dbReference type="PROSITE" id="PS00211">
    <property type="entry name" value="ABC_TRANSPORTER_1"/>
    <property type="match status" value="1"/>
</dbReference>
<keyword evidence="1" id="KW-0813">Transport</keyword>
<dbReference type="Pfam" id="PF00005">
    <property type="entry name" value="ABC_tran"/>
    <property type="match status" value="1"/>
</dbReference>
<dbReference type="EMBL" id="WEHX01000005">
    <property type="protein sequence ID" value="KAB7662716.1"/>
    <property type="molecule type" value="Genomic_DNA"/>
</dbReference>
<dbReference type="Proteomes" id="UP000430564">
    <property type="component" value="Unassembled WGS sequence"/>
</dbReference>
<evidence type="ECO:0000256" key="1">
    <source>
        <dbReference type="ARBA" id="ARBA00022448"/>
    </source>
</evidence>
<accession>A0A6I1EQ51</accession>
<evidence type="ECO:0000256" key="4">
    <source>
        <dbReference type="ARBA" id="ARBA00022840"/>
    </source>
</evidence>
<dbReference type="GO" id="GO:0016887">
    <property type="term" value="F:ATP hydrolysis activity"/>
    <property type="evidence" value="ECO:0007669"/>
    <property type="project" value="InterPro"/>
</dbReference>
<evidence type="ECO:0000313" key="6">
    <source>
        <dbReference type="EMBL" id="KAB7662716.1"/>
    </source>
</evidence>
<dbReference type="InterPro" id="IPR003593">
    <property type="entry name" value="AAA+_ATPase"/>
</dbReference>
<dbReference type="Gene3D" id="3.40.50.300">
    <property type="entry name" value="P-loop containing nucleotide triphosphate hydrolases"/>
    <property type="match status" value="1"/>
</dbReference>
<dbReference type="InterPro" id="IPR027417">
    <property type="entry name" value="P-loop_NTPase"/>
</dbReference>
<dbReference type="SUPFAM" id="SSF52540">
    <property type="entry name" value="P-loop containing nucleoside triphosphate hydrolases"/>
    <property type="match status" value="1"/>
</dbReference>
<dbReference type="InterPro" id="IPR003439">
    <property type="entry name" value="ABC_transporter-like_ATP-bd"/>
</dbReference>
<evidence type="ECO:0000313" key="7">
    <source>
        <dbReference type="Proteomes" id="UP000430564"/>
    </source>
</evidence>
<dbReference type="InterPro" id="IPR017871">
    <property type="entry name" value="ABC_transporter-like_CS"/>
</dbReference>
<feature type="domain" description="ABC transporter" evidence="5">
    <location>
        <begin position="3"/>
        <end position="240"/>
    </location>
</feature>
<reference evidence="6 7" key="1">
    <citation type="submission" date="2019-10" db="EMBL/GenBank/DDBJ databases">
        <title>Genome diversity of Sutterella seckii.</title>
        <authorList>
            <person name="Chaplin A.V."/>
            <person name="Sokolova S.R."/>
            <person name="Mosin K.A."/>
            <person name="Ivanova E.L."/>
            <person name="Kochetkova T.O."/>
            <person name="Goltsov A.Y."/>
            <person name="Trofimov D.Y."/>
            <person name="Efimov B.A."/>
        </authorList>
    </citation>
    <scope>NUCLEOTIDE SEQUENCE [LARGE SCALE GENOMIC DNA]</scope>
    <source>
        <strain evidence="6 7">ASD393</strain>
    </source>
</reference>
<dbReference type="PROSITE" id="PS50893">
    <property type="entry name" value="ABC_TRANSPORTER_2"/>
    <property type="match status" value="1"/>
</dbReference>
<sequence length="260" mass="28257">MNVQVRNGSFHYPGGDPVLRDVNFTFDGRGVFAVLGPNGAGKTTLLKCLLGLMPWSTGESLFNGKPLKEWHRTDFWQRAAYVPQAKLSNLASLTIAEYVVLGRSARIGLFSSPGKNDWILAQKALEEVGIAHLSRRLCSEVSGGQLQLAAIARALANDPELLILDEPESNLDFRNQALILEVIDRLTEQGPGVILNTHFPAHALSRAKTGLLVPRGEAPVFAPASEIFTEEALSRLFGIDVKIRTLQFGPKTLPVVAALP</sequence>
<dbReference type="OrthoDB" id="5296765at2"/>
<gene>
    <name evidence="6" type="ORF">GBM95_02200</name>
</gene>
<dbReference type="InterPro" id="IPR050153">
    <property type="entry name" value="Metal_Ion_Import_ABC"/>
</dbReference>
<keyword evidence="4 6" id="KW-0067">ATP-binding</keyword>
<evidence type="ECO:0000259" key="5">
    <source>
        <dbReference type="PROSITE" id="PS50893"/>
    </source>
</evidence>
<evidence type="ECO:0000256" key="3">
    <source>
        <dbReference type="ARBA" id="ARBA00022741"/>
    </source>
</evidence>
<keyword evidence="2" id="KW-1003">Cell membrane</keyword>
<organism evidence="6 7">
    <name type="scientific">Sutterella seckii</name>
    <dbReference type="NCBI Taxonomy" id="1944635"/>
    <lineage>
        <taxon>Bacteria</taxon>
        <taxon>Pseudomonadati</taxon>
        <taxon>Pseudomonadota</taxon>
        <taxon>Betaproteobacteria</taxon>
        <taxon>Burkholderiales</taxon>
        <taxon>Sutterellaceae</taxon>
        <taxon>Sutterella</taxon>
    </lineage>
</organism>
<dbReference type="PANTHER" id="PTHR42734:SF19">
    <property type="entry name" value="IRON COMPOUNDS ABC TRANSPORTER, ATP-BINDING PROTEIN"/>
    <property type="match status" value="1"/>
</dbReference>
<name>A0A6I1EQ51_9BURK</name>
<dbReference type="GO" id="GO:0005524">
    <property type="term" value="F:ATP binding"/>
    <property type="evidence" value="ECO:0007669"/>
    <property type="project" value="UniProtKB-KW"/>
</dbReference>
<dbReference type="PANTHER" id="PTHR42734">
    <property type="entry name" value="METAL TRANSPORT SYSTEM ATP-BINDING PROTEIN TM_0124-RELATED"/>
    <property type="match status" value="1"/>
</dbReference>
<protein>
    <submittedName>
        <fullName evidence="6">ABC transporter ATP-binding protein</fullName>
    </submittedName>
</protein>
<keyword evidence="2" id="KW-0472">Membrane</keyword>
<comment type="caution">
    <text evidence="6">The sequence shown here is derived from an EMBL/GenBank/DDBJ whole genome shotgun (WGS) entry which is preliminary data.</text>
</comment>
<proteinExistence type="predicted"/>
<dbReference type="SMART" id="SM00382">
    <property type="entry name" value="AAA"/>
    <property type="match status" value="1"/>
</dbReference>